<dbReference type="InterPro" id="IPR038765">
    <property type="entry name" value="Papain-like_cys_pep_sf"/>
</dbReference>
<gene>
    <name evidence="3" type="ORF">QJT80_11625</name>
</gene>
<feature type="chain" id="PRO_5041664804" evidence="1">
    <location>
        <begin position="22"/>
        <end position="286"/>
    </location>
</feature>
<dbReference type="KEGG" id="tdu:QJT80_11625"/>
<evidence type="ECO:0000259" key="2">
    <source>
        <dbReference type="PROSITE" id="PS50911"/>
    </source>
</evidence>
<dbReference type="Pfam" id="PF05257">
    <property type="entry name" value="CHAP"/>
    <property type="match status" value="1"/>
</dbReference>
<protein>
    <submittedName>
        <fullName evidence="3">CHAP domain-containing protein</fullName>
    </submittedName>
</protein>
<reference evidence="3" key="1">
    <citation type="journal article" date="2023" name="Int. J. Mol. Sci.">
        <title>Metagenomics Revealed a New Genus 'Candidatus Thiocaldithrix dubininis' gen. nov., sp. nov. and a New Species 'Candidatus Thiothrix putei' sp. nov. in the Family Thiotrichaceae, Some Members of Which Have Traits of Both Na+- and H+-Motive Energetics.</title>
        <authorList>
            <person name="Ravin N.V."/>
            <person name="Muntyan M.S."/>
            <person name="Smolyakov D.D."/>
            <person name="Rudenko T.S."/>
            <person name="Beletsky A.V."/>
            <person name="Mardanov A.V."/>
            <person name="Grabovich M.Y."/>
        </authorList>
    </citation>
    <scope>NUCLEOTIDE SEQUENCE</scope>
    <source>
        <strain evidence="3">GKL-01</strain>
    </source>
</reference>
<feature type="signal peptide" evidence="1">
    <location>
        <begin position="1"/>
        <end position="21"/>
    </location>
</feature>
<sequence length="286" mass="31441">MRQPSLALLTLSLLTAAWLSACSIAPSNTPHTGYPSGLASALPHTDGYGLLAKPAPLAEATRKQAYAQAKQACDVGCVTPAGKLLGTADHVPAYSNCQSTCARSEFSFMDLRNKTISLHRKPPADKQQHYVGLSYQCVEYARRWWMTNLGITFGDVDSAHEILYLTEGEAIYSNAKFPLARSLNGTAKRPPKRGDLLIYYPNPNDPKWRHGHVAVIVGVDLAHGWVDVAEQNYNNLPWAKPNQYARQLRLFNVGGRYHIEDVASDKIQNPMGGLISGWIYPAVPVK</sequence>
<dbReference type="AlphaFoldDB" id="A0AA95H6N2"/>
<dbReference type="EMBL" id="CP124755">
    <property type="protein sequence ID" value="WGZ90143.1"/>
    <property type="molecule type" value="Genomic_DNA"/>
</dbReference>
<organism evidence="3">
    <name type="scientific">Candidatus Thiocaldithrix dubininis</name>
    <dbReference type="NCBI Taxonomy" id="3080823"/>
    <lineage>
        <taxon>Bacteria</taxon>
        <taxon>Pseudomonadati</taxon>
        <taxon>Pseudomonadota</taxon>
        <taxon>Gammaproteobacteria</taxon>
        <taxon>Thiotrichales</taxon>
        <taxon>Thiotrichaceae</taxon>
        <taxon>Candidatus Thiocaldithrix</taxon>
    </lineage>
</organism>
<dbReference type="PROSITE" id="PS51257">
    <property type="entry name" value="PROKAR_LIPOPROTEIN"/>
    <property type="match status" value="1"/>
</dbReference>
<evidence type="ECO:0000256" key="1">
    <source>
        <dbReference type="SAM" id="SignalP"/>
    </source>
</evidence>
<feature type="domain" description="Peptidase C51" evidence="2">
    <location>
        <begin position="112"/>
        <end position="260"/>
    </location>
</feature>
<dbReference type="Gene3D" id="3.90.1720.10">
    <property type="entry name" value="endopeptidase domain like (from Nostoc punctiforme)"/>
    <property type="match status" value="1"/>
</dbReference>
<dbReference type="GO" id="GO:0016874">
    <property type="term" value="F:ligase activity"/>
    <property type="evidence" value="ECO:0007669"/>
    <property type="project" value="TreeGrafter"/>
</dbReference>
<dbReference type="PROSITE" id="PS50911">
    <property type="entry name" value="CHAP"/>
    <property type="match status" value="1"/>
</dbReference>
<name>A0AA95H6N2_9GAMM</name>
<accession>A0AA95H6N2</accession>
<dbReference type="PANTHER" id="PTHR30094">
    <property type="entry name" value="BIFUNCTIONAL GLUTATHIONYLSPERMIDINE SYNTHETASE/AMIDASE-RELATED"/>
    <property type="match status" value="1"/>
</dbReference>
<dbReference type="SUPFAM" id="SSF54001">
    <property type="entry name" value="Cysteine proteinases"/>
    <property type="match status" value="1"/>
</dbReference>
<reference evidence="3" key="2">
    <citation type="submission" date="2023-04" db="EMBL/GenBank/DDBJ databases">
        <authorList>
            <person name="Beletskiy A.V."/>
            <person name="Mardanov A.V."/>
            <person name="Ravin N.V."/>
        </authorList>
    </citation>
    <scope>NUCLEOTIDE SEQUENCE</scope>
    <source>
        <strain evidence="3">GKL-01</strain>
    </source>
</reference>
<evidence type="ECO:0000313" key="3">
    <source>
        <dbReference type="EMBL" id="WGZ90143.1"/>
    </source>
</evidence>
<keyword evidence="1" id="KW-0732">Signal</keyword>
<proteinExistence type="predicted"/>
<dbReference type="InterPro" id="IPR051705">
    <property type="entry name" value="Gsp_Synthetase/Amidase"/>
</dbReference>
<dbReference type="PANTHER" id="PTHR30094:SF0">
    <property type="entry name" value="BIFUNCTIONAL GLUTATHIONYLSPERMIDINE SYNTHETASE_AMIDASE-RELATED"/>
    <property type="match status" value="1"/>
</dbReference>
<dbReference type="Proteomes" id="UP001300672">
    <property type="component" value="Chromosome"/>
</dbReference>
<dbReference type="InterPro" id="IPR007921">
    <property type="entry name" value="CHAP_dom"/>
</dbReference>